<evidence type="ECO:0000256" key="1">
    <source>
        <dbReference type="SAM" id="MobiDB-lite"/>
    </source>
</evidence>
<protein>
    <submittedName>
        <fullName evidence="2">Uncharacterized protein</fullName>
    </submittedName>
</protein>
<proteinExistence type="predicted"/>
<feature type="compositionally biased region" description="Basic and acidic residues" evidence="1">
    <location>
        <begin position="22"/>
        <end position="32"/>
    </location>
</feature>
<evidence type="ECO:0000313" key="3">
    <source>
        <dbReference type="Proteomes" id="UP000738349"/>
    </source>
</evidence>
<dbReference type="EMBL" id="JAGMUV010000026">
    <property type="protein sequence ID" value="KAH7119337.1"/>
    <property type="molecule type" value="Genomic_DNA"/>
</dbReference>
<dbReference type="AlphaFoldDB" id="A0A9P9DHZ8"/>
<comment type="caution">
    <text evidence="2">The sequence shown here is derived from an EMBL/GenBank/DDBJ whole genome shotgun (WGS) entry which is preliminary data.</text>
</comment>
<feature type="non-terminal residue" evidence="2">
    <location>
        <position position="1"/>
    </location>
</feature>
<organism evidence="2 3">
    <name type="scientific">Dactylonectria macrodidyma</name>
    <dbReference type="NCBI Taxonomy" id="307937"/>
    <lineage>
        <taxon>Eukaryota</taxon>
        <taxon>Fungi</taxon>
        <taxon>Dikarya</taxon>
        <taxon>Ascomycota</taxon>
        <taxon>Pezizomycotina</taxon>
        <taxon>Sordariomycetes</taxon>
        <taxon>Hypocreomycetidae</taxon>
        <taxon>Hypocreales</taxon>
        <taxon>Nectriaceae</taxon>
        <taxon>Dactylonectria</taxon>
    </lineage>
</organism>
<dbReference type="Proteomes" id="UP000738349">
    <property type="component" value="Unassembled WGS sequence"/>
</dbReference>
<dbReference type="OrthoDB" id="5109598at2759"/>
<gene>
    <name evidence="2" type="ORF">EDB81DRAFT_861845</name>
</gene>
<reference evidence="2" key="1">
    <citation type="journal article" date="2021" name="Nat. Commun.">
        <title>Genetic determinants of endophytism in the Arabidopsis root mycobiome.</title>
        <authorList>
            <person name="Mesny F."/>
            <person name="Miyauchi S."/>
            <person name="Thiergart T."/>
            <person name="Pickel B."/>
            <person name="Atanasova L."/>
            <person name="Karlsson M."/>
            <person name="Huettel B."/>
            <person name="Barry K.W."/>
            <person name="Haridas S."/>
            <person name="Chen C."/>
            <person name="Bauer D."/>
            <person name="Andreopoulos W."/>
            <person name="Pangilinan J."/>
            <person name="LaButti K."/>
            <person name="Riley R."/>
            <person name="Lipzen A."/>
            <person name="Clum A."/>
            <person name="Drula E."/>
            <person name="Henrissat B."/>
            <person name="Kohler A."/>
            <person name="Grigoriev I.V."/>
            <person name="Martin F.M."/>
            <person name="Hacquard S."/>
        </authorList>
    </citation>
    <scope>NUCLEOTIDE SEQUENCE</scope>
    <source>
        <strain evidence="2">MPI-CAGE-AT-0147</strain>
    </source>
</reference>
<accession>A0A9P9DHZ8</accession>
<evidence type="ECO:0000313" key="2">
    <source>
        <dbReference type="EMBL" id="KAH7119337.1"/>
    </source>
</evidence>
<feature type="compositionally biased region" description="Polar residues" evidence="1">
    <location>
        <begin position="36"/>
        <end position="45"/>
    </location>
</feature>
<sequence length="419" mass="46013">MHSNEDNILFYPSHDDYLGRETRHQSAVDTADHSMTADSGSSTVSRLNTEPMAFSTIPLTTECSYGVSSATGSRRGRKASRLKKIGTMLGWKRMQFDRGSHTSASVANKYARYHILQGLPIAPPQRSFCHHCRADALRDEECYIGKTSLDEPHPGRRLSLPTDTGKAPAPIVMESGLGDRQCKGMDGAATYPLRLVREWVQSLTKPTSIPQSEAVTLRSTPPGILIPDSLSMSPIVDTEPVTYGWDREFEHQTNGNADMSSRAGCLGMEEYFCWRADRGSSSGAMSSSRPVPSMHLASGITLCPFEAVRNPLGLVAGIRAWSLGWIRKDCQGRGGLRSALRVGSDIAQVGIIHIGDLRRIREYSRASLQMVRQVDHIQRHEHGNQSGLCAWELSSIRRCHSGEMHLHNDTPKSGCGGQG</sequence>
<feature type="region of interest" description="Disordered" evidence="1">
    <location>
        <begin position="22"/>
        <end position="45"/>
    </location>
</feature>
<keyword evidence="3" id="KW-1185">Reference proteome</keyword>
<name>A0A9P9DHZ8_9HYPO</name>